<evidence type="ECO:0000256" key="1">
    <source>
        <dbReference type="ARBA" id="ARBA00004141"/>
    </source>
</evidence>
<keyword evidence="13" id="KW-1185">Reference proteome</keyword>
<protein>
    <submittedName>
        <fullName evidence="12">Cobalt-zinc-cadmium efflux system protein</fullName>
    </submittedName>
</protein>
<evidence type="ECO:0000256" key="4">
    <source>
        <dbReference type="ARBA" id="ARBA00022692"/>
    </source>
</evidence>
<evidence type="ECO:0000259" key="10">
    <source>
        <dbReference type="Pfam" id="PF01545"/>
    </source>
</evidence>
<proteinExistence type="inferred from homology"/>
<feature type="compositionally biased region" description="Basic and acidic residues" evidence="8">
    <location>
        <begin position="12"/>
        <end position="32"/>
    </location>
</feature>
<feature type="domain" description="Cation efflux protein cytoplasmic" evidence="11">
    <location>
        <begin position="247"/>
        <end position="319"/>
    </location>
</feature>
<dbReference type="InterPro" id="IPR027470">
    <property type="entry name" value="Cation_efflux_CTD"/>
</dbReference>
<dbReference type="Pfam" id="PF01545">
    <property type="entry name" value="Cation_efflux"/>
    <property type="match status" value="1"/>
</dbReference>
<feature type="domain" description="Cation efflux protein transmembrane" evidence="10">
    <location>
        <begin position="51"/>
        <end position="242"/>
    </location>
</feature>
<dbReference type="EMBL" id="JAVDXZ010000001">
    <property type="protein sequence ID" value="MDR7329182.1"/>
    <property type="molecule type" value="Genomic_DNA"/>
</dbReference>
<feature type="transmembrane region" description="Helical" evidence="9">
    <location>
        <begin position="153"/>
        <end position="173"/>
    </location>
</feature>
<keyword evidence="7 9" id="KW-0472">Membrane</keyword>
<dbReference type="RefSeq" id="WP_290198145.1">
    <property type="nucleotide sequence ID" value="NZ_CP047654.1"/>
</dbReference>
<dbReference type="PANTHER" id="PTHR11562">
    <property type="entry name" value="CATION EFFLUX PROTEIN/ ZINC TRANSPORTER"/>
    <property type="match status" value="1"/>
</dbReference>
<dbReference type="InterPro" id="IPR002524">
    <property type="entry name" value="Cation_efflux"/>
</dbReference>
<dbReference type="SUPFAM" id="SSF161111">
    <property type="entry name" value="Cation efflux protein transmembrane domain-like"/>
    <property type="match status" value="1"/>
</dbReference>
<keyword evidence="6" id="KW-0406">Ion transport</keyword>
<feature type="transmembrane region" description="Helical" evidence="9">
    <location>
        <begin position="185"/>
        <end position="211"/>
    </location>
</feature>
<name>A0ABU1ZW76_9CORY</name>
<evidence type="ECO:0000313" key="12">
    <source>
        <dbReference type="EMBL" id="MDR7329182.1"/>
    </source>
</evidence>
<dbReference type="SUPFAM" id="SSF160240">
    <property type="entry name" value="Cation efflux protein cytoplasmic domain-like"/>
    <property type="match status" value="1"/>
</dbReference>
<dbReference type="Pfam" id="PF16916">
    <property type="entry name" value="ZT_dimer"/>
    <property type="match status" value="1"/>
</dbReference>
<reference evidence="12" key="1">
    <citation type="submission" date="2023-07" db="EMBL/GenBank/DDBJ databases">
        <title>Sequencing the genomes of 1000 actinobacteria strains.</title>
        <authorList>
            <person name="Klenk H.-P."/>
        </authorList>
    </citation>
    <scope>NUCLEOTIDE SEQUENCE</scope>
    <source>
        <strain evidence="12">DSM 107476</strain>
    </source>
</reference>
<dbReference type="InterPro" id="IPR050681">
    <property type="entry name" value="CDF/SLC30A"/>
</dbReference>
<dbReference type="InterPro" id="IPR058533">
    <property type="entry name" value="Cation_efflux_TM"/>
</dbReference>
<evidence type="ECO:0000256" key="8">
    <source>
        <dbReference type="SAM" id="MobiDB-lite"/>
    </source>
</evidence>
<gene>
    <name evidence="12" type="ORF">J2S39_000858</name>
</gene>
<dbReference type="InterPro" id="IPR036837">
    <property type="entry name" value="Cation_efflux_CTD_sf"/>
</dbReference>
<evidence type="ECO:0000256" key="9">
    <source>
        <dbReference type="SAM" id="Phobius"/>
    </source>
</evidence>
<evidence type="ECO:0000256" key="5">
    <source>
        <dbReference type="ARBA" id="ARBA00022989"/>
    </source>
</evidence>
<feature type="transmembrane region" description="Helical" evidence="9">
    <location>
        <begin position="50"/>
        <end position="75"/>
    </location>
</feature>
<comment type="subcellular location">
    <subcellularLocation>
        <location evidence="1">Membrane</location>
        <topology evidence="1">Multi-pass membrane protein</topology>
    </subcellularLocation>
</comment>
<evidence type="ECO:0000256" key="3">
    <source>
        <dbReference type="ARBA" id="ARBA00022448"/>
    </source>
</evidence>
<dbReference type="PANTHER" id="PTHR11562:SF17">
    <property type="entry name" value="RE54080P-RELATED"/>
    <property type="match status" value="1"/>
</dbReference>
<dbReference type="InterPro" id="IPR027469">
    <property type="entry name" value="Cation_efflux_TMD_sf"/>
</dbReference>
<comment type="caution">
    <text evidence="12">The sequence shown here is derived from an EMBL/GenBank/DDBJ whole genome shotgun (WGS) entry which is preliminary data.</text>
</comment>
<dbReference type="Gene3D" id="1.20.1510.10">
    <property type="entry name" value="Cation efflux protein transmembrane domain"/>
    <property type="match status" value="1"/>
</dbReference>
<organism evidence="12 13">
    <name type="scientific">Corynebacterium guangdongense</name>
    <dbReference type="NCBI Taxonomy" id="1783348"/>
    <lineage>
        <taxon>Bacteria</taxon>
        <taxon>Bacillati</taxon>
        <taxon>Actinomycetota</taxon>
        <taxon>Actinomycetes</taxon>
        <taxon>Mycobacteriales</taxon>
        <taxon>Corynebacteriaceae</taxon>
        <taxon>Corynebacterium</taxon>
    </lineage>
</organism>
<evidence type="ECO:0000259" key="11">
    <source>
        <dbReference type="Pfam" id="PF16916"/>
    </source>
</evidence>
<feature type="transmembrane region" description="Helical" evidence="9">
    <location>
        <begin position="81"/>
        <end position="100"/>
    </location>
</feature>
<dbReference type="Proteomes" id="UP001180840">
    <property type="component" value="Unassembled WGS sequence"/>
</dbReference>
<keyword evidence="5 9" id="KW-1133">Transmembrane helix</keyword>
<evidence type="ECO:0000256" key="6">
    <source>
        <dbReference type="ARBA" id="ARBA00023065"/>
    </source>
</evidence>
<dbReference type="NCBIfam" id="TIGR01297">
    <property type="entry name" value="CDF"/>
    <property type="match status" value="1"/>
</dbReference>
<evidence type="ECO:0000313" key="13">
    <source>
        <dbReference type="Proteomes" id="UP001180840"/>
    </source>
</evidence>
<sequence>MAQTHGHGPRAHPRDADQEQEHGHDHDHDHGHGHGHGFGGTHTTDAPLRALIVALLITGTVFLAELVAGLVSGSLALLSDAMHMLSDSTGLILALVAMLLGRREVTSRSTYGHRRVEVVAAMINAVVVTGVVAWILIEALGRFTGPRDIDAPLMIAVAILGLAANALSAAVLVRHRDASLNMRGAFLHVLADMLASVAVIVAGVVIVLTGWTAADTIASLAIVALVAPRSIRLLLESLSVLLNRVPEGIDPAEVARRMREIPGVTDVHDLHIWSTEGVTSLATCHLVVDPDREEGCHVLDAAQARLRELGIEHSTIQLELPEHRSHEDICVPPA</sequence>
<evidence type="ECO:0000256" key="7">
    <source>
        <dbReference type="ARBA" id="ARBA00023136"/>
    </source>
</evidence>
<accession>A0ABU1ZW76</accession>
<keyword evidence="3" id="KW-0813">Transport</keyword>
<comment type="similarity">
    <text evidence="2">Belongs to the cation diffusion facilitator (CDF) transporter (TC 2.A.4) family. SLC30A subfamily.</text>
</comment>
<feature type="region of interest" description="Disordered" evidence="8">
    <location>
        <begin position="1"/>
        <end position="40"/>
    </location>
</feature>
<keyword evidence="4 9" id="KW-0812">Transmembrane</keyword>
<evidence type="ECO:0000256" key="2">
    <source>
        <dbReference type="ARBA" id="ARBA00008873"/>
    </source>
</evidence>
<feature type="transmembrane region" description="Helical" evidence="9">
    <location>
        <begin position="121"/>
        <end position="141"/>
    </location>
</feature>